<evidence type="ECO:0000256" key="5">
    <source>
        <dbReference type="RuleBase" id="RU000383"/>
    </source>
</evidence>
<keyword evidence="2" id="KW-0132">Cell division</keyword>
<dbReference type="InterPro" id="IPR036915">
    <property type="entry name" value="Cyclin-like_sf"/>
</dbReference>
<dbReference type="GO" id="GO:0016538">
    <property type="term" value="F:cyclin-dependent protein serine/threonine kinase regulator activity"/>
    <property type="evidence" value="ECO:0007669"/>
    <property type="project" value="InterPro"/>
</dbReference>
<dbReference type="InterPro" id="IPR039361">
    <property type="entry name" value="Cyclin"/>
</dbReference>
<evidence type="ECO:0000256" key="1">
    <source>
        <dbReference type="ARBA" id="ARBA00006955"/>
    </source>
</evidence>
<keyword evidence="3 5" id="KW-0195">Cyclin</keyword>
<dbReference type="InterPro" id="IPR013763">
    <property type="entry name" value="Cyclin-like_dom"/>
</dbReference>
<protein>
    <submittedName>
        <fullName evidence="8">Cyclin-a3-2</fullName>
    </submittedName>
</protein>
<name>A0A7J6VXW9_THATH</name>
<dbReference type="Gene3D" id="1.10.472.10">
    <property type="entry name" value="Cyclin-like"/>
    <property type="match status" value="2"/>
</dbReference>
<reference evidence="8 9" key="1">
    <citation type="submission" date="2020-06" db="EMBL/GenBank/DDBJ databases">
        <title>Transcriptomic and genomic resources for Thalictrum thalictroides and T. hernandezii: Facilitating candidate gene discovery in an emerging model plant lineage.</title>
        <authorList>
            <person name="Arias T."/>
            <person name="Riano-Pachon D.M."/>
            <person name="Di Stilio V.S."/>
        </authorList>
    </citation>
    <scope>NUCLEOTIDE SEQUENCE [LARGE SCALE GENOMIC DNA]</scope>
    <source>
        <strain evidence="9">cv. WT478/WT964</strain>
        <tissue evidence="8">Leaves</tissue>
    </source>
</reference>
<dbReference type="InterPro" id="IPR004367">
    <property type="entry name" value="Cyclin_C-dom"/>
</dbReference>
<dbReference type="OrthoDB" id="5590282at2759"/>
<dbReference type="InterPro" id="IPR048258">
    <property type="entry name" value="Cyclins_cyclin-box"/>
</dbReference>
<sequence length="411" mass="46476">MGIEQENAVSVRITRGAAKKRAAAEQSLQQPATKKRVVLGEITNLTNNRVVGDLSLDVGGGGGLQKRQTRSNKQKVVVKNAVEVHSDDPQMCVTYAADIYEYLHSMEIQSKRRPMSDYIEKIQKDVTAQMRGILVDWLVEVAEEYKLVSDTLYLTVSYLDRYLSSNVLNRQRLQLLGVSCMLIASKYEEISPPHVEDFCYITDNTYTKQEVVKMESDILKLLNFEMGNPTVKTFLRRFTRTAQGNCQSPNLQLEFLGCYLAELSLLDYACISFLPSMVAASVIFLTNFTIQPKKHPWNLTLQQQSNYRPSDLKDCVSAIHDLQLNRKGGSLVSIRDKYKQHKVCIVSALHVVREFNVTVNLGLTDLSFKQFKCVATLNSPPEIPTEYFEDVKTMTSVILESSVSRHSLLDL</sequence>
<dbReference type="AlphaFoldDB" id="A0A7J6VXW9"/>
<dbReference type="CDD" id="cd20562">
    <property type="entry name" value="CYCLIN_AtCycA_like_rpt1"/>
    <property type="match status" value="1"/>
</dbReference>
<evidence type="ECO:0000256" key="4">
    <source>
        <dbReference type="ARBA" id="ARBA00023306"/>
    </source>
</evidence>
<feature type="domain" description="Cyclin-like" evidence="6">
    <location>
        <begin position="136"/>
        <end position="220"/>
    </location>
</feature>
<dbReference type="Pfam" id="PF00134">
    <property type="entry name" value="Cyclin_N"/>
    <property type="match status" value="1"/>
</dbReference>
<dbReference type="SMART" id="SM01332">
    <property type="entry name" value="Cyclin_C"/>
    <property type="match status" value="1"/>
</dbReference>
<evidence type="ECO:0000313" key="9">
    <source>
        <dbReference type="Proteomes" id="UP000554482"/>
    </source>
</evidence>
<dbReference type="GO" id="GO:0044772">
    <property type="term" value="P:mitotic cell cycle phase transition"/>
    <property type="evidence" value="ECO:0007669"/>
    <property type="project" value="InterPro"/>
</dbReference>
<comment type="caution">
    <text evidence="8">The sequence shown here is derived from an EMBL/GenBank/DDBJ whole genome shotgun (WGS) entry which is preliminary data.</text>
</comment>
<dbReference type="EMBL" id="JABWDY010025144">
    <property type="protein sequence ID" value="KAF5189681.1"/>
    <property type="molecule type" value="Genomic_DNA"/>
</dbReference>
<evidence type="ECO:0000256" key="3">
    <source>
        <dbReference type="ARBA" id="ARBA00023127"/>
    </source>
</evidence>
<dbReference type="FunFam" id="1.10.472.10:FF:000167">
    <property type="entry name" value="Mitotic cyclin 6"/>
    <property type="match status" value="1"/>
</dbReference>
<evidence type="ECO:0000259" key="7">
    <source>
        <dbReference type="SMART" id="SM01332"/>
    </source>
</evidence>
<accession>A0A7J6VXW9</accession>
<evidence type="ECO:0000256" key="2">
    <source>
        <dbReference type="ARBA" id="ARBA00022618"/>
    </source>
</evidence>
<keyword evidence="9" id="KW-1185">Reference proteome</keyword>
<dbReference type="GO" id="GO:0051301">
    <property type="term" value="P:cell division"/>
    <property type="evidence" value="ECO:0007669"/>
    <property type="project" value="UniProtKB-KW"/>
</dbReference>
<proteinExistence type="inferred from homology"/>
<gene>
    <name evidence="8" type="ORF">FRX31_020729</name>
</gene>
<dbReference type="Proteomes" id="UP000554482">
    <property type="component" value="Unassembled WGS sequence"/>
</dbReference>
<dbReference type="CDD" id="cd20506">
    <property type="entry name" value="CYCLIN_AtCycA-like_rpt2"/>
    <property type="match status" value="1"/>
</dbReference>
<feature type="domain" description="Cyclin-like" evidence="6">
    <location>
        <begin position="233"/>
        <end position="321"/>
    </location>
</feature>
<evidence type="ECO:0000313" key="8">
    <source>
        <dbReference type="EMBL" id="KAF5189681.1"/>
    </source>
</evidence>
<feature type="domain" description="Cyclin C-terminal" evidence="7">
    <location>
        <begin position="229"/>
        <end position="352"/>
    </location>
</feature>
<organism evidence="8 9">
    <name type="scientific">Thalictrum thalictroides</name>
    <name type="common">Rue-anemone</name>
    <name type="synonym">Anemone thalictroides</name>
    <dbReference type="NCBI Taxonomy" id="46969"/>
    <lineage>
        <taxon>Eukaryota</taxon>
        <taxon>Viridiplantae</taxon>
        <taxon>Streptophyta</taxon>
        <taxon>Embryophyta</taxon>
        <taxon>Tracheophyta</taxon>
        <taxon>Spermatophyta</taxon>
        <taxon>Magnoliopsida</taxon>
        <taxon>Ranunculales</taxon>
        <taxon>Ranunculaceae</taxon>
        <taxon>Thalictroideae</taxon>
        <taxon>Thalictrum</taxon>
    </lineage>
</organism>
<dbReference type="SMART" id="SM00385">
    <property type="entry name" value="CYCLIN"/>
    <property type="match status" value="2"/>
</dbReference>
<dbReference type="PANTHER" id="PTHR10177">
    <property type="entry name" value="CYCLINS"/>
    <property type="match status" value="1"/>
</dbReference>
<dbReference type="SUPFAM" id="SSF47954">
    <property type="entry name" value="Cyclin-like"/>
    <property type="match status" value="2"/>
</dbReference>
<dbReference type="PROSITE" id="PS00292">
    <property type="entry name" value="CYCLINS"/>
    <property type="match status" value="1"/>
</dbReference>
<comment type="similarity">
    <text evidence="1">Belongs to the cyclin family. Cyclin AB subfamily.</text>
</comment>
<evidence type="ECO:0000259" key="6">
    <source>
        <dbReference type="SMART" id="SM00385"/>
    </source>
</evidence>
<keyword evidence="4" id="KW-0131">Cell cycle</keyword>
<dbReference type="FunFam" id="1.10.472.10:FF:000013">
    <property type="entry name" value="Cyclin A1"/>
    <property type="match status" value="1"/>
</dbReference>
<dbReference type="Pfam" id="PF02984">
    <property type="entry name" value="Cyclin_C"/>
    <property type="match status" value="1"/>
</dbReference>
<dbReference type="InterPro" id="IPR006671">
    <property type="entry name" value="Cyclin_N"/>
</dbReference>